<name>A0ABT0PKI9_9GAMM</name>
<evidence type="ECO:0000313" key="3">
    <source>
        <dbReference type="Proteomes" id="UP001203338"/>
    </source>
</evidence>
<dbReference type="Pfam" id="PF07791">
    <property type="entry name" value="Imm11"/>
    <property type="match status" value="1"/>
</dbReference>
<reference evidence="2 3" key="1">
    <citation type="submission" date="2022-05" db="EMBL/GenBank/DDBJ databases">
        <authorList>
            <person name="Park J.-S."/>
        </authorList>
    </citation>
    <scope>NUCLEOTIDE SEQUENCE [LARGE SCALE GENOMIC DNA]</scope>
    <source>
        <strain evidence="2 3">2012CJ34-2</strain>
    </source>
</reference>
<keyword evidence="3" id="KW-1185">Reference proteome</keyword>
<proteinExistence type="predicted"/>
<dbReference type="EMBL" id="JAMFLX010000035">
    <property type="protein sequence ID" value="MCL6271853.1"/>
    <property type="molecule type" value="Genomic_DNA"/>
</dbReference>
<accession>A0ABT0PKI9</accession>
<dbReference type="RefSeq" id="WP_249701516.1">
    <property type="nucleotide sequence ID" value="NZ_JAMFLX010000035.1"/>
</dbReference>
<protein>
    <recommendedName>
        <fullName evidence="1">Immunity MXAN-0049 protein domain-containing protein</fullName>
    </recommendedName>
</protein>
<feature type="domain" description="Immunity MXAN-0049 protein" evidence="1">
    <location>
        <begin position="98"/>
        <end position="178"/>
    </location>
</feature>
<dbReference type="Proteomes" id="UP001203338">
    <property type="component" value="Unassembled WGS sequence"/>
</dbReference>
<evidence type="ECO:0000313" key="2">
    <source>
        <dbReference type="EMBL" id="MCL6271853.1"/>
    </source>
</evidence>
<organism evidence="2 3">
    <name type="scientific">Parendozoicomonas callyspongiae</name>
    <dbReference type="NCBI Taxonomy" id="2942213"/>
    <lineage>
        <taxon>Bacteria</taxon>
        <taxon>Pseudomonadati</taxon>
        <taxon>Pseudomonadota</taxon>
        <taxon>Gammaproteobacteria</taxon>
        <taxon>Oceanospirillales</taxon>
        <taxon>Endozoicomonadaceae</taxon>
        <taxon>Parendozoicomonas</taxon>
    </lineage>
</organism>
<comment type="caution">
    <text evidence="2">The sequence shown here is derived from an EMBL/GenBank/DDBJ whole genome shotgun (WGS) entry which is preliminary data.</text>
</comment>
<sequence length="183" mass="21068">MIYRLDFDLDKYSALFIDPDEMEEVMDDLYYPEGEPLSGEWNAPKGVLCDGKDQGRDLESSDICTWEGNLVLGPKAYELLGDKLRPYSELLPVYVNSELWYVVNILTVTDAVDYTKSEQDLRGGIYVGLKSLQFNEGMLTNILLFKTDFDEKVGNFCNERFREEVEDTCRLTGVVFRTNLERP</sequence>
<evidence type="ECO:0000259" key="1">
    <source>
        <dbReference type="Pfam" id="PF07791"/>
    </source>
</evidence>
<dbReference type="InterPro" id="IPR012433">
    <property type="entry name" value="Imm11"/>
</dbReference>
<gene>
    <name evidence="2" type="ORF">M3P05_18200</name>
</gene>